<accession>A0A1Z5K074</accession>
<dbReference type="Proteomes" id="UP000198406">
    <property type="component" value="Unassembled WGS sequence"/>
</dbReference>
<dbReference type="AlphaFoldDB" id="A0A1Z5K074"/>
<dbReference type="OrthoDB" id="37983at2759"/>
<keyword evidence="1" id="KW-0732">Signal</keyword>
<comment type="caution">
    <text evidence="2">The sequence shown here is derived from an EMBL/GenBank/DDBJ whole genome shotgun (WGS) entry which is preliminary data.</text>
</comment>
<proteinExistence type="predicted"/>
<dbReference type="InParanoid" id="A0A1Z5K074"/>
<dbReference type="EMBL" id="BDSP01000136">
    <property type="protein sequence ID" value="GAX19391.1"/>
    <property type="molecule type" value="Genomic_DNA"/>
</dbReference>
<dbReference type="SUPFAM" id="SSF54928">
    <property type="entry name" value="RNA-binding domain, RBD"/>
    <property type="match status" value="1"/>
</dbReference>
<feature type="signal peptide" evidence="1">
    <location>
        <begin position="1"/>
        <end position="18"/>
    </location>
</feature>
<dbReference type="GO" id="GO:0003676">
    <property type="term" value="F:nucleic acid binding"/>
    <property type="evidence" value="ECO:0007669"/>
    <property type="project" value="InterPro"/>
</dbReference>
<keyword evidence="3" id="KW-1185">Reference proteome</keyword>
<dbReference type="CDD" id="cd00590">
    <property type="entry name" value="RRM_SF"/>
    <property type="match status" value="1"/>
</dbReference>
<reference evidence="2 3" key="1">
    <citation type="journal article" date="2015" name="Plant Cell">
        <title>Oil accumulation by the oleaginous diatom Fistulifera solaris as revealed by the genome and transcriptome.</title>
        <authorList>
            <person name="Tanaka T."/>
            <person name="Maeda Y."/>
            <person name="Veluchamy A."/>
            <person name="Tanaka M."/>
            <person name="Abida H."/>
            <person name="Marechal E."/>
            <person name="Bowler C."/>
            <person name="Muto M."/>
            <person name="Sunaga Y."/>
            <person name="Tanaka M."/>
            <person name="Yoshino T."/>
            <person name="Taniguchi T."/>
            <person name="Fukuda Y."/>
            <person name="Nemoto M."/>
            <person name="Matsumoto M."/>
            <person name="Wong P.S."/>
            <person name="Aburatani S."/>
            <person name="Fujibuchi W."/>
        </authorList>
    </citation>
    <scope>NUCLEOTIDE SEQUENCE [LARGE SCALE GENOMIC DNA]</scope>
    <source>
        <strain evidence="2 3">JPCC DA0580</strain>
    </source>
</reference>
<sequence>MVRLSSLFVVASLAVSHAWVPAALVLRTKATALKMALDYNDPLVAQEFNNVQPMTFEEVEEELLEKGIRVSQAMNEMDVKLMLVEVRLRFSGKLGGTTEKKRPEKFSSKFEEAMWTKPAFAEFYNGLKAKDDHNAMNAVTEYLTNPDLALQRYGKDYKGLLRKCEAALNAPPPVNSPTIVFSGFPANMGEAACRMTLESLGAVADFECAVDEDFPMILKGKVTFEDIESAKKAVAQYNGMNMGMGTSLELMSV</sequence>
<evidence type="ECO:0000313" key="3">
    <source>
        <dbReference type="Proteomes" id="UP000198406"/>
    </source>
</evidence>
<protein>
    <recommendedName>
        <fullName evidence="4">RRM domain-containing protein</fullName>
    </recommendedName>
</protein>
<dbReference type="InterPro" id="IPR035979">
    <property type="entry name" value="RBD_domain_sf"/>
</dbReference>
<feature type="chain" id="PRO_5012509566" description="RRM domain-containing protein" evidence="1">
    <location>
        <begin position="19"/>
        <end position="253"/>
    </location>
</feature>
<evidence type="ECO:0000256" key="1">
    <source>
        <dbReference type="SAM" id="SignalP"/>
    </source>
</evidence>
<gene>
    <name evidence="2" type="ORF">FisN_4Lh369</name>
</gene>
<name>A0A1Z5K074_FISSO</name>
<evidence type="ECO:0008006" key="4">
    <source>
        <dbReference type="Google" id="ProtNLM"/>
    </source>
</evidence>
<organism evidence="2 3">
    <name type="scientific">Fistulifera solaris</name>
    <name type="common">Oleaginous diatom</name>
    <dbReference type="NCBI Taxonomy" id="1519565"/>
    <lineage>
        <taxon>Eukaryota</taxon>
        <taxon>Sar</taxon>
        <taxon>Stramenopiles</taxon>
        <taxon>Ochrophyta</taxon>
        <taxon>Bacillariophyta</taxon>
        <taxon>Bacillariophyceae</taxon>
        <taxon>Bacillariophycidae</taxon>
        <taxon>Naviculales</taxon>
        <taxon>Naviculaceae</taxon>
        <taxon>Fistulifera</taxon>
    </lineage>
</organism>
<evidence type="ECO:0000313" key="2">
    <source>
        <dbReference type="EMBL" id="GAX19391.1"/>
    </source>
</evidence>